<dbReference type="SUPFAM" id="SSF55931">
    <property type="entry name" value="Glutamine synthetase/guanido kinase"/>
    <property type="match status" value="1"/>
</dbReference>
<reference evidence="7 8" key="1">
    <citation type="submission" date="2015-02" db="EMBL/GenBank/DDBJ databases">
        <title>Genome Sequence of Jannaschia aquimarina DSM28248, a member of the Roseobacter clade.</title>
        <authorList>
            <person name="Voget S."/>
            <person name="Daniel R."/>
        </authorList>
    </citation>
    <scope>NUCLEOTIDE SEQUENCE [LARGE SCALE GENOMIC DNA]</scope>
    <source>
        <strain evidence="7 8">GSW-M26</strain>
    </source>
</reference>
<comment type="cofactor">
    <cofactor evidence="1">
        <name>Mg(2+)</name>
        <dbReference type="ChEBI" id="CHEBI:18420"/>
    </cofactor>
</comment>
<dbReference type="Gene3D" id="3.30.590.10">
    <property type="entry name" value="Glutamine synthetase/guanido kinase, catalytic domain"/>
    <property type="match status" value="1"/>
</dbReference>
<dbReference type="GO" id="GO:0006542">
    <property type="term" value="P:glutamine biosynthetic process"/>
    <property type="evidence" value="ECO:0007669"/>
    <property type="project" value="InterPro"/>
</dbReference>
<dbReference type="GO" id="GO:0006598">
    <property type="term" value="P:polyamine catabolic process"/>
    <property type="evidence" value="ECO:0007669"/>
    <property type="project" value="TreeGrafter"/>
</dbReference>
<dbReference type="EC" id="6.3.1.11" evidence="7"/>
<dbReference type="STRING" id="935700.jaqu_30930"/>
<dbReference type="EMBL" id="JYFE01000056">
    <property type="protein sequence ID" value="KIT15190.1"/>
    <property type="molecule type" value="Genomic_DNA"/>
</dbReference>
<dbReference type="InterPro" id="IPR027303">
    <property type="entry name" value="Gln_synth_gly_rich_site"/>
</dbReference>
<dbReference type="AlphaFoldDB" id="A0A0D1EH68"/>
<evidence type="ECO:0000256" key="2">
    <source>
        <dbReference type="ARBA" id="ARBA00022598"/>
    </source>
</evidence>
<feature type="domain" description="GS catalytic" evidence="6">
    <location>
        <begin position="108"/>
        <end position="434"/>
    </location>
</feature>
<dbReference type="Proteomes" id="UP000032232">
    <property type="component" value="Unassembled WGS sequence"/>
</dbReference>
<protein>
    <submittedName>
        <fullName evidence="7">PuuA_2 protein</fullName>
        <ecNumber evidence="7">6.3.1.11</ecNumber>
    </submittedName>
</protein>
<dbReference type="GO" id="GO:0034024">
    <property type="term" value="F:glutamate-putrescine ligase activity"/>
    <property type="evidence" value="ECO:0007669"/>
    <property type="project" value="UniProtKB-EC"/>
</dbReference>
<evidence type="ECO:0000256" key="4">
    <source>
        <dbReference type="PROSITE-ProRule" id="PRU01331"/>
    </source>
</evidence>
<dbReference type="PANTHER" id="PTHR43785">
    <property type="entry name" value="GAMMA-GLUTAMYLPUTRESCINE SYNTHETASE"/>
    <property type="match status" value="1"/>
</dbReference>
<keyword evidence="3" id="KW-0460">Magnesium</keyword>
<comment type="caution">
    <text evidence="7">The sequence shown here is derived from an EMBL/GenBank/DDBJ whole genome shotgun (WGS) entry which is preliminary data.</text>
</comment>
<evidence type="ECO:0000256" key="3">
    <source>
        <dbReference type="ARBA" id="ARBA00022842"/>
    </source>
</evidence>
<comment type="similarity">
    <text evidence="4 5">Belongs to the glutamine synthetase family.</text>
</comment>
<gene>
    <name evidence="7" type="primary">puuA_2</name>
    <name evidence="7" type="ORF">jaqu_30930</name>
</gene>
<evidence type="ECO:0000256" key="1">
    <source>
        <dbReference type="ARBA" id="ARBA00001946"/>
    </source>
</evidence>
<dbReference type="InterPro" id="IPR014746">
    <property type="entry name" value="Gln_synth/guanido_kin_cat_dom"/>
</dbReference>
<dbReference type="PROSITE" id="PS00181">
    <property type="entry name" value="GLNA_ATP"/>
    <property type="match status" value="1"/>
</dbReference>
<evidence type="ECO:0000313" key="8">
    <source>
        <dbReference type="Proteomes" id="UP000032232"/>
    </source>
</evidence>
<evidence type="ECO:0000313" key="7">
    <source>
        <dbReference type="EMBL" id="KIT15190.1"/>
    </source>
</evidence>
<dbReference type="SUPFAM" id="SSF54368">
    <property type="entry name" value="Glutamine synthetase, N-terminal domain"/>
    <property type="match status" value="1"/>
</dbReference>
<dbReference type="InterPro" id="IPR008146">
    <property type="entry name" value="Gln_synth_cat_dom"/>
</dbReference>
<keyword evidence="2 7" id="KW-0436">Ligase</keyword>
<name>A0A0D1EH68_9RHOB</name>
<dbReference type="RefSeq" id="WP_043919877.1">
    <property type="nucleotide sequence ID" value="NZ_FZPF01000003.1"/>
</dbReference>
<organism evidence="7 8">
    <name type="scientific">Jannaschia aquimarina</name>
    <dbReference type="NCBI Taxonomy" id="935700"/>
    <lineage>
        <taxon>Bacteria</taxon>
        <taxon>Pseudomonadati</taxon>
        <taxon>Pseudomonadota</taxon>
        <taxon>Alphaproteobacteria</taxon>
        <taxon>Rhodobacterales</taxon>
        <taxon>Roseobacteraceae</taxon>
        <taxon>Jannaschia</taxon>
    </lineage>
</organism>
<dbReference type="PANTHER" id="PTHR43785:SF12">
    <property type="entry name" value="TYPE-1 GLUTAMINE SYNTHETASE 2"/>
    <property type="match status" value="1"/>
</dbReference>
<evidence type="ECO:0000256" key="5">
    <source>
        <dbReference type="RuleBase" id="RU000384"/>
    </source>
</evidence>
<dbReference type="PATRIC" id="fig|935700.4.peg.3194"/>
<evidence type="ECO:0000259" key="6">
    <source>
        <dbReference type="PROSITE" id="PS51987"/>
    </source>
</evidence>
<dbReference type="GO" id="GO:0004356">
    <property type="term" value="F:glutamine synthetase activity"/>
    <property type="evidence" value="ECO:0007669"/>
    <property type="project" value="InterPro"/>
</dbReference>
<keyword evidence="8" id="KW-1185">Reference proteome</keyword>
<sequence length="434" mass="47130">MTDDPSNPASILVGLCDINGVHRGKRIPAAQLDKLRADGVRMPVSICTVDIWGRDIEGSELVFDTGDADGICRPIGDRVHPSPWLGEGAGFLPVWMWEEDGSPHPTDSRQVLSAVLDRYRAAGLTPVVATELEFYLIDTPAPEARPVAPRVEHILSLAELERLSPFFDDVYAACADQGVAIDTAISEGGRGQYEINLRHRDDALRAADDAVLFKRIVKGFASAHGYDATFMAKPFGHSAGSGMHVHFSLLDRTGRNVFDDGTEAGSDTMRHAIGGLVGAMAESTLILAPHHNSYRRIRPNSHAPIGIGWGYENRTAAIRVPGGDTASRRIEHRVAGADANPYLVLAAILGAALDGIDRGATPPDPTEGNAYEADLPELPLTWAAAIDAFEAGETMARIFHPQFRGLFARAKRQELERFLETVTMFEYATYRESV</sequence>
<dbReference type="Pfam" id="PF00120">
    <property type="entry name" value="Gln-synt_C"/>
    <property type="match status" value="1"/>
</dbReference>
<dbReference type="PROSITE" id="PS51987">
    <property type="entry name" value="GS_CATALYTIC"/>
    <property type="match status" value="1"/>
</dbReference>
<proteinExistence type="inferred from homology"/>
<dbReference type="OrthoDB" id="9807095at2"/>
<dbReference type="InterPro" id="IPR036651">
    <property type="entry name" value="Gln_synt_N_sf"/>
</dbReference>
<dbReference type="SMART" id="SM01230">
    <property type="entry name" value="Gln-synt_C"/>
    <property type="match status" value="1"/>
</dbReference>
<accession>A0A0D1EH68</accession>